<comment type="subcellular location">
    <subcellularLocation>
        <location evidence="1">Nucleus</location>
    </subcellularLocation>
</comment>
<evidence type="ECO:0000259" key="7">
    <source>
        <dbReference type="SMART" id="SM00662"/>
    </source>
</evidence>
<dbReference type="AlphaFoldDB" id="A0A023FKF3"/>
<keyword evidence="4" id="KW-0804">Transcription</keyword>
<dbReference type="PANTHER" id="PTHR11800">
    <property type="entry name" value="DNA-DIRECTED RNA POLYMERASE"/>
    <property type="match status" value="1"/>
</dbReference>
<dbReference type="InterPro" id="IPR011262">
    <property type="entry name" value="DNA-dir_RNA_pol_insert"/>
</dbReference>
<dbReference type="Pfam" id="PF01193">
    <property type="entry name" value="RNA_pol_L"/>
    <property type="match status" value="1"/>
</dbReference>
<dbReference type="InterPro" id="IPR022842">
    <property type="entry name" value="RNAP_Rpo3/Rpb3/RPAC1"/>
</dbReference>
<dbReference type="InterPro" id="IPR050518">
    <property type="entry name" value="Rpo3/RPB3_RNA_Pol_subunit"/>
</dbReference>
<evidence type="ECO:0000313" key="8">
    <source>
        <dbReference type="EMBL" id="JAC21619.1"/>
    </source>
</evidence>
<dbReference type="PROSITE" id="PS00446">
    <property type="entry name" value="RNA_POL_D_30KD"/>
    <property type="match status" value="1"/>
</dbReference>
<accession>A0A023FKF3</accession>
<dbReference type="GO" id="GO:0003899">
    <property type="term" value="F:DNA-directed RNA polymerase activity"/>
    <property type="evidence" value="ECO:0007669"/>
    <property type="project" value="InterPro"/>
</dbReference>
<dbReference type="SMART" id="SM00662">
    <property type="entry name" value="RPOLD"/>
    <property type="match status" value="1"/>
</dbReference>
<dbReference type="PANTHER" id="PTHR11800:SF13">
    <property type="entry name" value="DNA-DIRECTED RNA POLYMERASES I AND III SUBUNIT RPAC1"/>
    <property type="match status" value="1"/>
</dbReference>
<dbReference type="Pfam" id="PF01000">
    <property type="entry name" value="RNA_pol_A_bac"/>
    <property type="match status" value="1"/>
</dbReference>
<name>A0A023FKF3_AMBCJ</name>
<dbReference type="GO" id="GO:0005736">
    <property type="term" value="C:RNA polymerase I complex"/>
    <property type="evidence" value="ECO:0007669"/>
    <property type="project" value="TreeGrafter"/>
</dbReference>
<dbReference type="GO" id="GO:0046983">
    <property type="term" value="F:protein dimerization activity"/>
    <property type="evidence" value="ECO:0007669"/>
    <property type="project" value="InterPro"/>
</dbReference>
<evidence type="ECO:0000256" key="4">
    <source>
        <dbReference type="ARBA" id="ARBA00023163"/>
    </source>
</evidence>
<evidence type="ECO:0000256" key="3">
    <source>
        <dbReference type="ARBA" id="ARBA00022478"/>
    </source>
</evidence>
<feature type="domain" description="DNA-directed RNA polymerase RpoA/D/Rpb3-type" evidence="7">
    <location>
        <begin position="57"/>
        <end position="336"/>
    </location>
</feature>
<dbReference type="InterPro" id="IPR033901">
    <property type="entry name" value="RNAPI/III_AC40"/>
</dbReference>
<dbReference type="SUPFAM" id="SSF56553">
    <property type="entry name" value="Insert subdomain of RNA polymerase alpha subunit"/>
    <property type="match status" value="1"/>
</dbReference>
<dbReference type="Gene3D" id="2.170.120.12">
    <property type="entry name" value="DNA-directed RNA polymerase, insert domain"/>
    <property type="match status" value="1"/>
</dbReference>
<evidence type="ECO:0000256" key="1">
    <source>
        <dbReference type="ARBA" id="ARBA00004123"/>
    </source>
</evidence>
<evidence type="ECO:0000256" key="2">
    <source>
        <dbReference type="ARBA" id="ARBA00022083"/>
    </source>
</evidence>
<dbReference type="GO" id="GO:0005666">
    <property type="term" value="C:RNA polymerase III complex"/>
    <property type="evidence" value="ECO:0007669"/>
    <property type="project" value="TreeGrafter"/>
</dbReference>
<dbReference type="HAMAP" id="MF_00320">
    <property type="entry name" value="RNApol_arch_Rpo3"/>
    <property type="match status" value="1"/>
</dbReference>
<dbReference type="NCBIfam" id="NF001988">
    <property type="entry name" value="PRK00783.1"/>
    <property type="match status" value="1"/>
</dbReference>
<dbReference type="InterPro" id="IPR036603">
    <property type="entry name" value="RBP11-like"/>
</dbReference>
<dbReference type="GO" id="GO:0006351">
    <property type="term" value="P:DNA-templated transcription"/>
    <property type="evidence" value="ECO:0007669"/>
    <property type="project" value="InterPro"/>
</dbReference>
<keyword evidence="5" id="KW-0539">Nucleus</keyword>
<dbReference type="InterPro" id="IPR011263">
    <property type="entry name" value="DNA-dir_RNA_pol_RpoA/D/Rpb3"/>
</dbReference>
<dbReference type="GO" id="GO:0003677">
    <property type="term" value="F:DNA binding"/>
    <property type="evidence" value="ECO:0007669"/>
    <property type="project" value="InterPro"/>
</dbReference>
<dbReference type="FunFam" id="2.170.120.12:FF:000003">
    <property type="entry name" value="Dna-directed rna polymerases i and iii subunit"/>
    <property type="match status" value="1"/>
</dbReference>
<comment type="similarity">
    <text evidence="6">Belongs to the archaeal Rpo3/eukaryotic RPB3 RNA polymerase subunit family.</text>
</comment>
<reference evidence="8" key="1">
    <citation type="submission" date="2014-03" db="EMBL/GenBank/DDBJ databases">
        <title>The sialotranscriptome of Amblyomma triste, Amblyomma parvum and Amblyomma cajennense ticks, uncovered by 454-based RNA-seq.</title>
        <authorList>
            <person name="Garcia G.R."/>
            <person name="Gardinassi L.G."/>
            <person name="Ribeiro J.M."/>
            <person name="Anatriello E."/>
            <person name="Ferreira B.R."/>
            <person name="Moreira H.N."/>
            <person name="Mafra C."/>
            <person name="Olegario M.M."/>
            <person name="Szabo P.J."/>
            <person name="Miranda-Santos I.K."/>
            <person name="Maruyama S.R."/>
        </authorList>
    </citation>
    <scope>NUCLEOTIDE SEQUENCE</scope>
    <source>
        <strain evidence="8">Uberlandia</strain>
        <tissue evidence="8">Salivary glands</tissue>
    </source>
</reference>
<evidence type="ECO:0000256" key="5">
    <source>
        <dbReference type="ARBA" id="ARBA00023242"/>
    </source>
</evidence>
<dbReference type="CDD" id="cd07032">
    <property type="entry name" value="RNAP_I_II_AC40"/>
    <property type="match status" value="1"/>
</dbReference>
<keyword evidence="3" id="KW-0240">DNA-directed RNA polymerase</keyword>
<dbReference type="EMBL" id="GBBK01002863">
    <property type="protein sequence ID" value="JAC21619.1"/>
    <property type="molecule type" value="mRNA"/>
</dbReference>
<dbReference type="InterPro" id="IPR036643">
    <property type="entry name" value="RNApol_insert_sf"/>
</dbReference>
<dbReference type="Gene3D" id="3.30.1360.10">
    <property type="entry name" value="RNA polymerase, RBP11-like subunit"/>
    <property type="match status" value="1"/>
</dbReference>
<sequence>MTHIERMRTHVHLREHDLLHTETSDHCGARPGIDDSWDIRKFAKNFKVGIVSLDDTTMEFDMIGLNPAIANAIRRILLAEVPTMAPDKVYLYNNTSIVQDEVLAHRIGLVPFNIDPRMFEYRESGSEGSPEDTVEFELKVKCTKNPHAPKDATVPDELYRDHVVYTKHLTWIPLGSQVEIFGNKPPKPVHDDIILAKLRPGQEIDLKLHCLKGTGQVHAKFSPVATASYRLLPEIRLLRPVLDEQAERLQTCFSNGVIELDETPDGHKAARVANARIDTCSRNVFRFDDLKDAVELTRVKDHFIFSVESTGAYAPDLLVTEAIKVLMAKCQMFLDELEHVQVHG</sequence>
<proteinExistence type="evidence at transcript level"/>
<protein>
    <recommendedName>
        <fullName evidence="2">DNA-directed RNA polymerases I and III subunit RPAC1</fullName>
    </recommendedName>
</protein>
<organism evidence="8">
    <name type="scientific">Amblyomma cajennense</name>
    <name type="common">Cayenne tick</name>
    <name type="synonym">Acarus cajennensis</name>
    <dbReference type="NCBI Taxonomy" id="34607"/>
    <lineage>
        <taxon>Eukaryota</taxon>
        <taxon>Metazoa</taxon>
        <taxon>Ecdysozoa</taxon>
        <taxon>Arthropoda</taxon>
        <taxon>Chelicerata</taxon>
        <taxon>Arachnida</taxon>
        <taxon>Acari</taxon>
        <taxon>Parasitiformes</taxon>
        <taxon>Ixodida</taxon>
        <taxon>Ixodoidea</taxon>
        <taxon>Ixodidae</taxon>
        <taxon>Amblyomminae</taxon>
        <taxon>Amblyomma</taxon>
    </lineage>
</organism>
<evidence type="ECO:0000256" key="6">
    <source>
        <dbReference type="ARBA" id="ARBA00025804"/>
    </source>
</evidence>
<dbReference type="InterPro" id="IPR001514">
    <property type="entry name" value="DNA-dir_RNA_pol_30-40kDasu_CS"/>
</dbReference>
<dbReference type="SUPFAM" id="SSF55257">
    <property type="entry name" value="RBP11-like subunits of RNA polymerase"/>
    <property type="match status" value="1"/>
</dbReference>